<dbReference type="InterPro" id="IPR032789">
    <property type="entry name" value="T2SS-T3SS_pil_N"/>
</dbReference>
<keyword evidence="1" id="KW-0732">Signal</keyword>
<dbReference type="RefSeq" id="WP_219201662.1">
    <property type="nucleotide sequence ID" value="NZ_JAHWQX010000002.1"/>
</dbReference>
<feature type="signal peptide" evidence="1">
    <location>
        <begin position="1"/>
        <end position="31"/>
    </location>
</feature>
<evidence type="ECO:0000256" key="1">
    <source>
        <dbReference type="SAM" id="SignalP"/>
    </source>
</evidence>
<comment type="caution">
    <text evidence="3">The sequence shown here is derived from an EMBL/GenBank/DDBJ whole genome shotgun (WGS) entry which is preliminary data.</text>
</comment>
<evidence type="ECO:0000313" key="4">
    <source>
        <dbReference type="Proteomes" id="UP001430804"/>
    </source>
</evidence>
<reference evidence="3" key="1">
    <citation type="submission" date="2021-07" db="EMBL/GenBank/DDBJ databases">
        <title>Pseudohoeflea marina sp. nov. a polyhydroxyalcanoate-producing bacterium.</title>
        <authorList>
            <person name="Zheng W."/>
            <person name="Yu S."/>
            <person name="Huang Y."/>
        </authorList>
    </citation>
    <scope>NUCLEOTIDE SEQUENCE</scope>
    <source>
        <strain evidence="3">DP4N28-3</strain>
    </source>
</reference>
<dbReference type="Pfam" id="PF13629">
    <property type="entry name" value="T2SS-T3SS_pil_N"/>
    <property type="match status" value="1"/>
</dbReference>
<organism evidence="3 4">
    <name type="scientific">Pseudohoeflea coraliihabitans</name>
    <dbReference type="NCBI Taxonomy" id="2860393"/>
    <lineage>
        <taxon>Bacteria</taxon>
        <taxon>Pseudomonadati</taxon>
        <taxon>Pseudomonadota</taxon>
        <taxon>Alphaproteobacteria</taxon>
        <taxon>Hyphomicrobiales</taxon>
        <taxon>Rhizobiaceae</taxon>
        <taxon>Pseudohoeflea</taxon>
    </lineage>
</organism>
<dbReference type="Proteomes" id="UP001430804">
    <property type="component" value="Unassembled WGS sequence"/>
</dbReference>
<sequence>MAILSEAAKRILPILSASGLLFASFSSPAFAQGAEDVIRVFMNHARIIKIDRNISKVIIGSSDVADVAVADSNTIVLTGKSYGTTNLVILDEQGEAIVDERILVSVDEANTLRVYKQTGRAIYSCTPYCEEHAGGAGTTTGTP</sequence>
<evidence type="ECO:0000259" key="2">
    <source>
        <dbReference type="Pfam" id="PF13629"/>
    </source>
</evidence>
<dbReference type="EMBL" id="JAHWQX010000002">
    <property type="protein sequence ID" value="MBW3097788.1"/>
    <property type="molecule type" value="Genomic_DNA"/>
</dbReference>
<gene>
    <name evidence="3" type="ORF">KY465_10905</name>
</gene>
<evidence type="ECO:0000313" key="3">
    <source>
        <dbReference type="EMBL" id="MBW3097788.1"/>
    </source>
</evidence>
<name>A0ABS6WQ74_9HYPH</name>
<proteinExistence type="predicted"/>
<protein>
    <submittedName>
        <fullName evidence="3">Pilus assembly protein N-terminal domain-containing protein</fullName>
    </submittedName>
</protein>
<feature type="domain" description="Pilus formation protein N-terminal" evidence="2">
    <location>
        <begin position="35"/>
        <end position="105"/>
    </location>
</feature>
<accession>A0ABS6WQ74</accession>
<keyword evidence="4" id="KW-1185">Reference proteome</keyword>
<feature type="chain" id="PRO_5045796700" evidence="1">
    <location>
        <begin position="32"/>
        <end position="143"/>
    </location>
</feature>